<feature type="compositionally biased region" description="Basic and acidic residues" evidence="1">
    <location>
        <begin position="37"/>
        <end position="51"/>
    </location>
</feature>
<accession>A0A495K4X9</accession>
<evidence type="ECO:0000313" key="3">
    <source>
        <dbReference type="EMBL" id="RKR95452.1"/>
    </source>
</evidence>
<evidence type="ECO:0000313" key="2">
    <source>
        <dbReference type="EMBL" id="MDV7135876.1"/>
    </source>
</evidence>
<dbReference type="Proteomes" id="UP000274762">
    <property type="component" value="Unassembled WGS sequence"/>
</dbReference>
<dbReference type="Proteomes" id="UP001185792">
    <property type="component" value="Unassembled WGS sequence"/>
</dbReference>
<dbReference type="EMBL" id="RBKV01000001">
    <property type="protein sequence ID" value="RKR95452.1"/>
    <property type="molecule type" value="Genomic_DNA"/>
</dbReference>
<reference evidence="3 4" key="1">
    <citation type="submission" date="2018-10" db="EMBL/GenBank/DDBJ databases">
        <title>Sequencing the genomes of 1000 actinobacteria strains.</title>
        <authorList>
            <person name="Klenk H.-P."/>
        </authorList>
    </citation>
    <scope>NUCLEOTIDE SEQUENCE [LARGE SCALE GENOMIC DNA]</scope>
    <source>
        <strain evidence="3 4">DSM 44343</strain>
    </source>
</reference>
<comment type="caution">
    <text evidence="3">The sequence shown here is derived from an EMBL/GenBank/DDBJ whole genome shotgun (WGS) entry which is preliminary data.</text>
</comment>
<protein>
    <submittedName>
        <fullName evidence="3">Uncharacterized protein</fullName>
    </submittedName>
</protein>
<name>A0A495K4X9_WILMA</name>
<gene>
    <name evidence="3" type="ORF">DFJ75_2272</name>
    <name evidence="2" type="ORF">R4198_19425</name>
</gene>
<reference evidence="2 5" key="2">
    <citation type="submission" date="2023-10" db="EMBL/GenBank/DDBJ databases">
        <title>Development of a sustainable strategy for remediation of hydrocarbon-contaminated territories based on the waste exchange concept.</title>
        <authorList>
            <person name="Krivoruchko A."/>
        </authorList>
    </citation>
    <scope>NUCLEOTIDE SEQUENCE [LARGE SCALE GENOMIC DNA]</scope>
    <source>
        <strain evidence="2 5">IEGM 1236</strain>
    </source>
</reference>
<dbReference type="RefSeq" id="WP_023959149.1">
    <property type="nucleotide sequence ID" value="NZ_CBCRXS010000002.1"/>
</dbReference>
<evidence type="ECO:0000313" key="5">
    <source>
        <dbReference type="Proteomes" id="UP001185792"/>
    </source>
</evidence>
<evidence type="ECO:0000256" key="1">
    <source>
        <dbReference type="SAM" id="MobiDB-lite"/>
    </source>
</evidence>
<evidence type="ECO:0000313" key="4">
    <source>
        <dbReference type="Proteomes" id="UP000274762"/>
    </source>
</evidence>
<proteinExistence type="predicted"/>
<sequence>MTDNKKKPEESKVEEPKGGRPGPVDEGGSGGMATREVTPELVHRDGEDNDD</sequence>
<keyword evidence="5" id="KW-1185">Reference proteome</keyword>
<feature type="region of interest" description="Disordered" evidence="1">
    <location>
        <begin position="1"/>
        <end position="51"/>
    </location>
</feature>
<dbReference type="AlphaFoldDB" id="A0A495K4X9"/>
<feature type="compositionally biased region" description="Basic and acidic residues" evidence="1">
    <location>
        <begin position="1"/>
        <end position="18"/>
    </location>
</feature>
<dbReference type="EMBL" id="JAWLUM010000003">
    <property type="protein sequence ID" value="MDV7135876.1"/>
    <property type="molecule type" value="Genomic_DNA"/>
</dbReference>
<feature type="compositionally biased region" description="Gly residues" evidence="1">
    <location>
        <begin position="19"/>
        <end position="31"/>
    </location>
</feature>
<organism evidence="3 4">
    <name type="scientific">Williamsia marianensis</name>
    <dbReference type="NCBI Taxonomy" id="85044"/>
    <lineage>
        <taxon>Bacteria</taxon>
        <taxon>Bacillati</taxon>
        <taxon>Actinomycetota</taxon>
        <taxon>Actinomycetes</taxon>
        <taxon>Mycobacteriales</taxon>
        <taxon>Nocardiaceae</taxon>
        <taxon>Williamsia</taxon>
    </lineage>
</organism>